<accession>A0ABU1T351</accession>
<dbReference type="InterPro" id="IPR025329">
    <property type="entry name" value="DUF4235"/>
</dbReference>
<name>A0ABU1T351_9ACTO</name>
<reference evidence="2 3" key="1">
    <citation type="submission" date="2023-07" db="EMBL/GenBank/DDBJ databases">
        <title>Sequencing the genomes of 1000 actinobacteria strains.</title>
        <authorList>
            <person name="Klenk H.-P."/>
        </authorList>
    </citation>
    <scope>NUCLEOTIDE SEQUENCE [LARGE SCALE GENOMIC DNA]</scope>
    <source>
        <strain evidence="2 3">DSM 15539</strain>
    </source>
</reference>
<keyword evidence="3" id="KW-1185">Reference proteome</keyword>
<comment type="caution">
    <text evidence="2">The sequence shown here is derived from an EMBL/GenBank/DDBJ whole genome shotgun (WGS) entry which is preliminary data.</text>
</comment>
<evidence type="ECO:0000256" key="1">
    <source>
        <dbReference type="SAM" id="Phobius"/>
    </source>
</evidence>
<sequence>MNPLWKLVSLGVSAGAGFIVQKGVEVFWEKVLKNQKPKGDDTDADLPAIQIAAFAAVTAGVNAIVTALIDRKMKEKYRNGVESDA</sequence>
<organism evidence="2 3">
    <name type="scientific">Arcanobacterium hippocoleae</name>
    <dbReference type="NCBI Taxonomy" id="149017"/>
    <lineage>
        <taxon>Bacteria</taxon>
        <taxon>Bacillati</taxon>
        <taxon>Actinomycetota</taxon>
        <taxon>Actinomycetes</taxon>
        <taxon>Actinomycetales</taxon>
        <taxon>Actinomycetaceae</taxon>
        <taxon>Arcanobacterium</taxon>
    </lineage>
</organism>
<proteinExistence type="predicted"/>
<evidence type="ECO:0000313" key="2">
    <source>
        <dbReference type="EMBL" id="MDR6939665.1"/>
    </source>
</evidence>
<keyword evidence="1" id="KW-1133">Transmembrane helix</keyword>
<keyword evidence="1" id="KW-0812">Transmembrane</keyword>
<gene>
    <name evidence="2" type="ORF">J2S36_001208</name>
</gene>
<keyword evidence="1" id="KW-0472">Membrane</keyword>
<evidence type="ECO:0008006" key="4">
    <source>
        <dbReference type="Google" id="ProtNLM"/>
    </source>
</evidence>
<dbReference type="Proteomes" id="UP001266099">
    <property type="component" value="Unassembled WGS sequence"/>
</dbReference>
<evidence type="ECO:0000313" key="3">
    <source>
        <dbReference type="Proteomes" id="UP001266099"/>
    </source>
</evidence>
<dbReference type="RefSeq" id="WP_309956514.1">
    <property type="nucleotide sequence ID" value="NZ_JAVDUJ010000001.1"/>
</dbReference>
<protein>
    <recommendedName>
        <fullName evidence="4">DUF4235 domain-containing protein</fullName>
    </recommendedName>
</protein>
<feature type="transmembrane region" description="Helical" evidence="1">
    <location>
        <begin position="46"/>
        <end position="69"/>
    </location>
</feature>
<dbReference type="EMBL" id="JAVDUJ010000001">
    <property type="protein sequence ID" value="MDR6939665.1"/>
    <property type="molecule type" value="Genomic_DNA"/>
</dbReference>
<dbReference type="Pfam" id="PF14019">
    <property type="entry name" value="DUF4235"/>
    <property type="match status" value="1"/>
</dbReference>